<dbReference type="Proteomes" id="UP000494115">
    <property type="component" value="Unassembled WGS sequence"/>
</dbReference>
<dbReference type="AlphaFoldDB" id="A0A6S7BP72"/>
<evidence type="ECO:0000313" key="1">
    <source>
        <dbReference type="EMBL" id="CAB3807892.1"/>
    </source>
</evidence>
<reference evidence="1 2" key="1">
    <citation type="submission" date="2020-04" db="EMBL/GenBank/DDBJ databases">
        <authorList>
            <person name="De Canck E."/>
        </authorList>
    </citation>
    <scope>NUCLEOTIDE SEQUENCE [LARGE SCALE GENOMIC DNA]</scope>
    <source>
        <strain evidence="1 2">LMG 28138</strain>
    </source>
</reference>
<gene>
    <name evidence="1" type="ORF">LMG28138_05981</name>
</gene>
<evidence type="ECO:0000313" key="2">
    <source>
        <dbReference type="Proteomes" id="UP000494115"/>
    </source>
</evidence>
<dbReference type="EMBL" id="CADIKM010000112">
    <property type="protein sequence ID" value="CAB3807892.1"/>
    <property type="molecule type" value="Genomic_DNA"/>
</dbReference>
<proteinExistence type="predicted"/>
<sequence>MSSGLSRCTVSLRSSTLGNRAFGSPALLSLPGQHGMSFLAASMEVRQIHPLDLMTLARC</sequence>
<protein>
    <submittedName>
        <fullName evidence="1">Uncharacterized protein</fullName>
    </submittedName>
</protein>
<organism evidence="1 2">
    <name type="scientific">Pararobbsia alpina</name>
    <dbReference type="NCBI Taxonomy" id="621374"/>
    <lineage>
        <taxon>Bacteria</taxon>
        <taxon>Pseudomonadati</taxon>
        <taxon>Pseudomonadota</taxon>
        <taxon>Betaproteobacteria</taxon>
        <taxon>Burkholderiales</taxon>
        <taxon>Burkholderiaceae</taxon>
        <taxon>Pararobbsia</taxon>
    </lineage>
</organism>
<keyword evidence="2" id="KW-1185">Reference proteome</keyword>
<name>A0A6S7BP72_9BURK</name>
<accession>A0A6S7BP72</accession>